<dbReference type="KEGG" id="ima:PO878_14995"/>
<evidence type="ECO:0000313" key="2">
    <source>
        <dbReference type="EMBL" id="WCO65808.1"/>
    </source>
</evidence>
<keyword evidence="1" id="KW-0812">Transmembrane</keyword>
<proteinExistence type="predicted"/>
<reference evidence="2" key="1">
    <citation type="submission" date="2023-01" db="EMBL/GenBank/DDBJ databases">
        <title>The diversity of Class Acidimicrobiia in South China Sea sediment environments and the proposal of Iamia marina sp. nov., a novel species of the genus Iamia.</title>
        <authorList>
            <person name="He Y."/>
            <person name="Tian X."/>
        </authorList>
    </citation>
    <scope>NUCLEOTIDE SEQUENCE</scope>
    <source>
        <strain evidence="2">DSM 19957</strain>
    </source>
</reference>
<protein>
    <recommendedName>
        <fullName evidence="4">DUF3558 domain-containing protein</fullName>
    </recommendedName>
</protein>
<dbReference type="RefSeq" id="WP_272735334.1">
    <property type="nucleotide sequence ID" value="NZ_CP116942.1"/>
</dbReference>
<keyword evidence="1" id="KW-1133">Transmembrane helix</keyword>
<keyword evidence="3" id="KW-1185">Reference proteome</keyword>
<dbReference type="AlphaFoldDB" id="A0AAE9Y7F6"/>
<name>A0AAE9Y7F6_9ACTN</name>
<sequence>MPDLPPPPPSRPSSARTAVVLAVAAGVLVVALVAFAVVVVQVLSSDADEPEVVPAPDAPADLCAVIGADDLAAWVPDAEAEATTDESQVNTEASCQVDTAGGVTEDLAYGSLGARVYRYGSIGDADRPEAQAVEALADRCEGALEPDAGIGDESCVPYAEESAGSGRTAVEVRRGADLVTVTYYASPLTADEARERALEAATQIVVTLRR</sequence>
<evidence type="ECO:0000256" key="1">
    <source>
        <dbReference type="SAM" id="Phobius"/>
    </source>
</evidence>
<dbReference type="EMBL" id="CP116942">
    <property type="protein sequence ID" value="WCO65808.1"/>
    <property type="molecule type" value="Genomic_DNA"/>
</dbReference>
<organism evidence="2 3">
    <name type="scientific">Iamia majanohamensis</name>
    <dbReference type="NCBI Taxonomy" id="467976"/>
    <lineage>
        <taxon>Bacteria</taxon>
        <taxon>Bacillati</taxon>
        <taxon>Actinomycetota</taxon>
        <taxon>Acidimicrobiia</taxon>
        <taxon>Acidimicrobiales</taxon>
        <taxon>Iamiaceae</taxon>
        <taxon>Iamia</taxon>
    </lineage>
</organism>
<keyword evidence="1" id="KW-0472">Membrane</keyword>
<feature type="transmembrane region" description="Helical" evidence="1">
    <location>
        <begin position="20"/>
        <end position="40"/>
    </location>
</feature>
<accession>A0AAE9Y7F6</accession>
<dbReference type="Proteomes" id="UP001216390">
    <property type="component" value="Chromosome"/>
</dbReference>
<evidence type="ECO:0008006" key="4">
    <source>
        <dbReference type="Google" id="ProtNLM"/>
    </source>
</evidence>
<gene>
    <name evidence="2" type="ORF">PO878_14995</name>
</gene>
<evidence type="ECO:0000313" key="3">
    <source>
        <dbReference type="Proteomes" id="UP001216390"/>
    </source>
</evidence>